<keyword evidence="3" id="KW-0862">Zinc</keyword>
<dbReference type="Gene3D" id="6.10.140.2220">
    <property type="match status" value="1"/>
</dbReference>
<evidence type="ECO:0000313" key="7">
    <source>
        <dbReference type="Proteomes" id="UP001419268"/>
    </source>
</evidence>
<protein>
    <recommendedName>
        <fullName evidence="5">MYND-type domain-containing protein</fullName>
    </recommendedName>
</protein>
<evidence type="ECO:0000256" key="1">
    <source>
        <dbReference type="ARBA" id="ARBA00022723"/>
    </source>
</evidence>
<dbReference type="InterPro" id="IPR046824">
    <property type="entry name" value="Mss51-like_C"/>
</dbReference>
<dbReference type="PROSITE" id="PS50865">
    <property type="entry name" value="ZF_MYND_2"/>
    <property type="match status" value="1"/>
</dbReference>
<accession>A0AAP0JHD7</accession>
<dbReference type="PROSITE" id="PS01360">
    <property type="entry name" value="ZF_MYND_1"/>
    <property type="match status" value="1"/>
</dbReference>
<evidence type="ECO:0000256" key="2">
    <source>
        <dbReference type="ARBA" id="ARBA00022771"/>
    </source>
</evidence>
<organism evidence="6 7">
    <name type="scientific">Stephania cephalantha</name>
    <dbReference type="NCBI Taxonomy" id="152367"/>
    <lineage>
        <taxon>Eukaryota</taxon>
        <taxon>Viridiplantae</taxon>
        <taxon>Streptophyta</taxon>
        <taxon>Embryophyta</taxon>
        <taxon>Tracheophyta</taxon>
        <taxon>Spermatophyta</taxon>
        <taxon>Magnoliopsida</taxon>
        <taxon>Ranunculales</taxon>
        <taxon>Menispermaceae</taxon>
        <taxon>Menispermoideae</taxon>
        <taxon>Cissampelideae</taxon>
        <taxon>Stephania</taxon>
    </lineage>
</organism>
<comment type="caution">
    <text evidence="6">The sequence shown here is derived from an EMBL/GenBank/DDBJ whole genome shotgun (WGS) entry which is preliminary data.</text>
</comment>
<dbReference type="AlphaFoldDB" id="A0AAP0JHD7"/>
<reference evidence="6 7" key="1">
    <citation type="submission" date="2024-01" db="EMBL/GenBank/DDBJ databases">
        <title>Genome assemblies of Stephania.</title>
        <authorList>
            <person name="Yang L."/>
        </authorList>
    </citation>
    <scope>NUCLEOTIDE SEQUENCE [LARGE SCALE GENOMIC DNA]</scope>
    <source>
        <strain evidence="6">JXDWG</strain>
        <tissue evidence="6">Leaf</tissue>
    </source>
</reference>
<evidence type="ECO:0000259" key="5">
    <source>
        <dbReference type="PROSITE" id="PS50865"/>
    </source>
</evidence>
<dbReference type="Pfam" id="PF01753">
    <property type="entry name" value="zf-MYND"/>
    <property type="match status" value="1"/>
</dbReference>
<name>A0AAP0JHD7_9MAGN</name>
<proteinExistence type="predicted"/>
<evidence type="ECO:0000256" key="4">
    <source>
        <dbReference type="PROSITE-ProRule" id="PRU00134"/>
    </source>
</evidence>
<evidence type="ECO:0000256" key="3">
    <source>
        <dbReference type="ARBA" id="ARBA00022833"/>
    </source>
</evidence>
<keyword evidence="2 4" id="KW-0863">Zinc-finger</keyword>
<evidence type="ECO:0000313" key="6">
    <source>
        <dbReference type="EMBL" id="KAK9133441.1"/>
    </source>
</evidence>
<dbReference type="GO" id="GO:0008270">
    <property type="term" value="F:zinc ion binding"/>
    <property type="evidence" value="ECO:0007669"/>
    <property type="project" value="UniProtKB-KW"/>
</dbReference>
<gene>
    <name evidence="6" type="ORF">Scep_012969</name>
</gene>
<keyword evidence="7" id="KW-1185">Reference proteome</keyword>
<dbReference type="InterPro" id="IPR002893">
    <property type="entry name" value="Znf_MYND"/>
</dbReference>
<sequence length="639" mass="70675">MDAHLKDLFDRFHLQFGSGPGLGPGSGTCLLKIDGLSPNFIKSVYRAAAALYRTDPWKRLRPAHLLGIRVGKDSDWPGKKQPFPCAQFVGGDGGDLGFHMFRSQNDALSMTGSIQTVRVPNSEVLRVNYERESLMGLSNRRMIRALSLEASSDRYPSVDVAYCTSKGEVRFRNPSVEELRFVYGFMKAVALVHPLLIEDRDSGPKWSRFVGFEAFIETVDVEWPPEMARGWDIVAVTLSCPPRQAYEDKGTSAAAGSTPAKYSVGGVPKDELVDVKLNWGGVGKMMMMMMRQCAMCEEEVVHSEELVSCGRCRALVYCGSACQRRHWKEAHKSSCGLYKVMMEREEELALNIFTFPCSIEDPCKWLESVGLHQKGMWRRKCNCYSHCPFGLLPGKGGLSDSWGGIDDEEYPPDIPFHGRDGMSSPVLLSSWSEYYNLRSLPLSSPVAAILSYPLTVYYILMALNISSKNLLLKGKEVVVHYLGPEGELDWMAAFAEIGHLLNGLGNLQIVMVGPEVPTELSGTMSGISSRMRVNFVRGLYQEEATYLPSPHLVIALNGGLESYATWGGALDLIKSMNVPTFFTDQTELTCSSAKQVLRGAGLHITHPMTPNPFRSPVRNQGPSSNLPSYSNCFVLGVNT</sequence>
<keyword evidence="1" id="KW-0479">Metal-binding</keyword>
<dbReference type="EMBL" id="JBBNAG010000005">
    <property type="protein sequence ID" value="KAK9133441.1"/>
    <property type="molecule type" value="Genomic_DNA"/>
</dbReference>
<dbReference type="PANTHER" id="PTHR47570:SF2">
    <property type="entry name" value="MYND-TYPE DOMAIN-CONTAINING PROTEIN"/>
    <property type="match status" value="1"/>
</dbReference>
<dbReference type="SUPFAM" id="SSF144232">
    <property type="entry name" value="HIT/MYND zinc finger-like"/>
    <property type="match status" value="1"/>
</dbReference>
<feature type="domain" description="MYND-type" evidence="5">
    <location>
        <begin position="293"/>
        <end position="335"/>
    </location>
</feature>
<dbReference type="Proteomes" id="UP001419268">
    <property type="component" value="Unassembled WGS sequence"/>
</dbReference>
<dbReference type="Pfam" id="PF20179">
    <property type="entry name" value="MSS51_C"/>
    <property type="match status" value="1"/>
</dbReference>
<dbReference type="PANTHER" id="PTHR47570">
    <property type="entry name" value="ZINC ION BINDING PROTEIN"/>
    <property type="match status" value="1"/>
</dbReference>